<name>A0AAD4H664_9FUNG</name>
<accession>A0AAD4H664</accession>
<evidence type="ECO:0000313" key="2">
    <source>
        <dbReference type="Proteomes" id="UP001194580"/>
    </source>
</evidence>
<gene>
    <name evidence="1" type="ORF">BGZ95_010184</name>
</gene>
<comment type="caution">
    <text evidence="1">The sequence shown here is derived from an EMBL/GenBank/DDBJ whole genome shotgun (WGS) entry which is preliminary data.</text>
</comment>
<proteinExistence type="predicted"/>
<protein>
    <submittedName>
        <fullName evidence="1">Uncharacterized protein</fullName>
    </submittedName>
</protein>
<reference evidence="1" key="1">
    <citation type="journal article" date="2020" name="Fungal Divers.">
        <title>Resolving the Mortierellaceae phylogeny through synthesis of multi-gene phylogenetics and phylogenomics.</title>
        <authorList>
            <person name="Vandepol N."/>
            <person name="Liber J."/>
            <person name="Desiro A."/>
            <person name="Na H."/>
            <person name="Kennedy M."/>
            <person name="Barry K."/>
            <person name="Grigoriev I.V."/>
            <person name="Miller A.N."/>
            <person name="O'Donnell K."/>
            <person name="Stajich J.E."/>
            <person name="Bonito G."/>
        </authorList>
    </citation>
    <scope>NUCLEOTIDE SEQUENCE</scope>
    <source>
        <strain evidence="1">NRRL 28262</strain>
    </source>
</reference>
<sequence length="327" mass="37645">MGDNVWDWPRFRKYVQSLSLPLKWFHYSIQLMRSIDEGQEEEIYAVCPNAKERTLSLHGLTPKVFKSLTTQPAVLTTLEILLNDNALCQGDGWKQDFRDFGPRYTARPLHHLLCEGSTLRHLKTLKMPYLVDFMDLHRRYTNYITHDEMQGLSTLNVPGIWSCRGLTGMCLLSRLNCLERLRLDFSQVPREGSELTWLCPSGRTPRKVLQRLSGITEWWVRMLKDEAALEAKRLERISAGANMAIIGEGAEDVELMDSLKNLGLLLDVKIMVEKMNDIDFVCLPELRLLACGRHLEQSPEKEMRSVFYVKPGQPPGFLSMLSFLNPF</sequence>
<evidence type="ECO:0000313" key="1">
    <source>
        <dbReference type="EMBL" id="KAG0274016.1"/>
    </source>
</evidence>
<dbReference type="Proteomes" id="UP001194580">
    <property type="component" value="Unassembled WGS sequence"/>
</dbReference>
<keyword evidence="2" id="KW-1185">Reference proteome</keyword>
<dbReference type="EMBL" id="JAAAIL010000663">
    <property type="protein sequence ID" value="KAG0274016.1"/>
    <property type="molecule type" value="Genomic_DNA"/>
</dbReference>
<organism evidence="1 2">
    <name type="scientific">Linnemannia exigua</name>
    <dbReference type="NCBI Taxonomy" id="604196"/>
    <lineage>
        <taxon>Eukaryota</taxon>
        <taxon>Fungi</taxon>
        <taxon>Fungi incertae sedis</taxon>
        <taxon>Mucoromycota</taxon>
        <taxon>Mortierellomycotina</taxon>
        <taxon>Mortierellomycetes</taxon>
        <taxon>Mortierellales</taxon>
        <taxon>Mortierellaceae</taxon>
        <taxon>Linnemannia</taxon>
    </lineage>
</organism>
<dbReference type="AlphaFoldDB" id="A0AAD4H664"/>